<organism evidence="1 2">
    <name type="scientific">Owenia fusiformis</name>
    <name type="common">Polychaete worm</name>
    <dbReference type="NCBI Taxonomy" id="6347"/>
    <lineage>
        <taxon>Eukaryota</taxon>
        <taxon>Metazoa</taxon>
        <taxon>Spiralia</taxon>
        <taxon>Lophotrochozoa</taxon>
        <taxon>Annelida</taxon>
        <taxon>Polychaeta</taxon>
        <taxon>Sedentaria</taxon>
        <taxon>Canalipalpata</taxon>
        <taxon>Sabellida</taxon>
        <taxon>Oweniida</taxon>
        <taxon>Oweniidae</taxon>
        <taxon>Owenia</taxon>
    </lineage>
</organism>
<protein>
    <submittedName>
        <fullName evidence="1">Uncharacterized protein</fullName>
    </submittedName>
</protein>
<keyword evidence="2" id="KW-1185">Reference proteome</keyword>
<accession>A0A8S4NRU2</accession>
<evidence type="ECO:0000313" key="2">
    <source>
        <dbReference type="Proteomes" id="UP000749559"/>
    </source>
</evidence>
<gene>
    <name evidence="1" type="ORF">OFUS_LOCUS9229</name>
</gene>
<dbReference type="Proteomes" id="UP000749559">
    <property type="component" value="Unassembled WGS sequence"/>
</dbReference>
<dbReference type="AlphaFoldDB" id="A0A8S4NRU2"/>
<reference evidence="1" key="1">
    <citation type="submission" date="2022-03" db="EMBL/GenBank/DDBJ databases">
        <authorList>
            <person name="Martin C."/>
        </authorList>
    </citation>
    <scope>NUCLEOTIDE SEQUENCE</scope>
</reference>
<sequence length="120" mass="13707">MDPRVRTMTLISKLGQDLRSLLPEANVPVKWNLRFTSFLPRGFDPHLSLKLDKGEKSCFIRDWINSTPILHAFEESIINEMGGTFLILKRLGTKKPKLEDVTPHQWCLAPVGILAHMIET</sequence>
<proteinExistence type="predicted"/>
<dbReference type="EMBL" id="CAIIXF020000005">
    <property type="protein sequence ID" value="CAH1782820.1"/>
    <property type="molecule type" value="Genomic_DNA"/>
</dbReference>
<comment type="caution">
    <text evidence="1">The sequence shown here is derived from an EMBL/GenBank/DDBJ whole genome shotgun (WGS) entry which is preliminary data.</text>
</comment>
<evidence type="ECO:0000313" key="1">
    <source>
        <dbReference type="EMBL" id="CAH1782820.1"/>
    </source>
</evidence>
<name>A0A8S4NRU2_OWEFU</name>